<dbReference type="Proteomes" id="UP000199045">
    <property type="component" value="Unassembled WGS sequence"/>
</dbReference>
<dbReference type="OrthoDB" id="680903at2"/>
<proteinExistence type="predicted"/>
<evidence type="ECO:0000256" key="2">
    <source>
        <dbReference type="SAM" id="SignalP"/>
    </source>
</evidence>
<evidence type="ECO:0000313" key="4">
    <source>
        <dbReference type="Proteomes" id="UP000199045"/>
    </source>
</evidence>
<name>A0A1G8AWR6_CHIFI</name>
<dbReference type="InterPro" id="IPR011990">
    <property type="entry name" value="TPR-like_helical_dom_sf"/>
</dbReference>
<protein>
    <submittedName>
        <fullName evidence="3">Tfp pilus assembly protein PilF</fullName>
    </submittedName>
</protein>
<dbReference type="InterPro" id="IPR019734">
    <property type="entry name" value="TPR_rpt"/>
</dbReference>
<evidence type="ECO:0000313" key="3">
    <source>
        <dbReference type="EMBL" id="SDH25347.1"/>
    </source>
</evidence>
<dbReference type="PROSITE" id="PS50005">
    <property type="entry name" value="TPR"/>
    <property type="match status" value="1"/>
</dbReference>
<feature type="signal peptide" evidence="2">
    <location>
        <begin position="1"/>
        <end position="21"/>
    </location>
</feature>
<feature type="chain" id="PRO_5011637997" evidence="2">
    <location>
        <begin position="22"/>
        <end position="380"/>
    </location>
</feature>
<dbReference type="PANTHER" id="PTHR12558">
    <property type="entry name" value="CELL DIVISION CYCLE 16,23,27"/>
    <property type="match status" value="1"/>
</dbReference>
<sequence length="380" mass="43608">MNNLNRIVCLLFLLCSTTKIVAQSSVNRNRVMEYLQDQQYDEAIAYLKPAVDTTDARQMALLAYTYYQAGKTPEAVIYYEKVLQLDSNHLTAHQCLAAVSLLQDRPLTAMEHYKKVVALRPQSAIAWKQLSFAALAAMQADSGFVWLNKAYTLNPYDPKVVSRLAEEWIERKRFGAADTLINTFLATDSSSAIVLMTGARTSYLLKDYQRTLIIGEKLKQMNISSSNTFLYVSAAAYNLKKYEDCIAVHEYLNARNASAENIIYYAAMAYTQLKMYEDSNELLQTCISMAKSASLDNYYTGMSVNYEALHQYKPAIANLDTAYYLFHQPLKQYSIGRIYDAHLKNEAMAIRYYKRYIQLYKGETPEEKEIYNYLKTRIQK</sequence>
<dbReference type="RefSeq" id="WP_089837315.1">
    <property type="nucleotide sequence ID" value="NZ_FNBN01000010.1"/>
</dbReference>
<accession>A0A1G8AWR6</accession>
<reference evidence="3 4" key="1">
    <citation type="submission" date="2016-10" db="EMBL/GenBank/DDBJ databases">
        <authorList>
            <person name="de Groot N.N."/>
        </authorList>
    </citation>
    <scope>NUCLEOTIDE SEQUENCE [LARGE SCALE GENOMIC DNA]</scope>
    <source>
        <strain evidence="3 4">DSM 527</strain>
    </source>
</reference>
<organism evidence="3 4">
    <name type="scientific">Chitinophaga filiformis</name>
    <name type="common">Myxococcus filiformis</name>
    <name type="synonym">Flexibacter filiformis</name>
    <dbReference type="NCBI Taxonomy" id="104663"/>
    <lineage>
        <taxon>Bacteria</taxon>
        <taxon>Pseudomonadati</taxon>
        <taxon>Bacteroidota</taxon>
        <taxon>Chitinophagia</taxon>
        <taxon>Chitinophagales</taxon>
        <taxon>Chitinophagaceae</taxon>
        <taxon>Chitinophaga</taxon>
    </lineage>
</organism>
<dbReference type="SMART" id="SM00028">
    <property type="entry name" value="TPR"/>
    <property type="match status" value="3"/>
</dbReference>
<dbReference type="EMBL" id="FNBN01000010">
    <property type="protein sequence ID" value="SDH25347.1"/>
    <property type="molecule type" value="Genomic_DNA"/>
</dbReference>
<dbReference type="PANTHER" id="PTHR12558:SF13">
    <property type="entry name" value="CELL DIVISION CYCLE PROTEIN 27 HOMOLOG"/>
    <property type="match status" value="1"/>
</dbReference>
<dbReference type="STRING" id="104663.SAMN04488121_11019"/>
<keyword evidence="2" id="KW-0732">Signal</keyword>
<feature type="repeat" description="TPR" evidence="1">
    <location>
        <begin position="56"/>
        <end position="89"/>
    </location>
</feature>
<gene>
    <name evidence="3" type="ORF">SAMN04488121_11019</name>
</gene>
<dbReference type="AlphaFoldDB" id="A0A1G8AWR6"/>
<dbReference type="SUPFAM" id="SSF48452">
    <property type="entry name" value="TPR-like"/>
    <property type="match status" value="2"/>
</dbReference>
<keyword evidence="1" id="KW-0802">TPR repeat</keyword>
<evidence type="ECO:0000256" key="1">
    <source>
        <dbReference type="PROSITE-ProRule" id="PRU00339"/>
    </source>
</evidence>
<dbReference type="Gene3D" id="1.25.40.10">
    <property type="entry name" value="Tetratricopeptide repeat domain"/>
    <property type="match status" value="2"/>
</dbReference>
<dbReference type="Pfam" id="PF13181">
    <property type="entry name" value="TPR_8"/>
    <property type="match status" value="1"/>
</dbReference>